<organism evidence="1 2">
    <name type="scientific">Ficus carica</name>
    <name type="common">Common fig</name>
    <dbReference type="NCBI Taxonomy" id="3494"/>
    <lineage>
        <taxon>Eukaryota</taxon>
        <taxon>Viridiplantae</taxon>
        <taxon>Streptophyta</taxon>
        <taxon>Embryophyta</taxon>
        <taxon>Tracheophyta</taxon>
        <taxon>Spermatophyta</taxon>
        <taxon>Magnoliopsida</taxon>
        <taxon>eudicotyledons</taxon>
        <taxon>Gunneridae</taxon>
        <taxon>Pentapetalae</taxon>
        <taxon>rosids</taxon>
        <taxon>fabids</taxon>
        <taxon>Rosales</taxon>
        <taxon>Moraceae</taxon>
        <taxon>Ficeae</taxon>
        <taxon>Ficus</taxon>
    </lineage>
</organism>
<reference evidence="1" key="1">
    <citation type="submission" date="2023-07" db="EMBL/GenBank/DDBJ databases">
        <title>draft genome sequence of fig (Ficus carica).</title>
        <authorList>
            <person name="Takahashi T."/>
            <person name="Nishimura K."/>
        </authorList>
    </citation>
    <scope>NUCLEOTIDE SEQUENCE</scope>
</reference>
<gene>
    <name evidence="1" type="ORF">TIFTF001_002935</name>
</gene>
<name>A0AA88CQG7_FICCA</name>
<evidence type="ECO:0000313" key="2">
    <source>
        <dbReference type="Proteomes" id="UP001187192"/>
    </source>
</evidence>
<evidence type="ECO:0000313" key="1">
    <source>
        <dbReference type="EMBL" id="GMN30713.1"/>
    </source>
</evidence>
<accession>A0AA88CQG7</accession>
<protein>
    <submittedName>
        <fullName evidence="1">Uncharacterized protein</fullName>
    </submittedName>
</protein>
<dbReference type="AlphaFoldDB" id="A0AA88CQG7"/>
<sequence>MDNLGLTNGYPLDFHGIAMQQSHGGQSLSIDEPPITEVIGLGILD</sequence>
<dbReference type="EMBL" id="BTGU01000003">
    <property type="protein sequence ID" value="GMN30713.1"/>
    <property type="molecule type" value="Genomic_DNA"/>
</dbReference>
<comment type="caution">
    <text evidence="1">The sequence shown here is derived from an EMBL/GenBank/DDBJ whole genome shotgun (WGS) entry which is preliminary data.</text>
</comment>
<proteinExistence type="predicted"/>
<dbReference type="Proteomes" id="UP001187192">
    <property type="component" value="Unassembled WGS sequence"/>
</dbReference>
<keyword evidence="2" id="KW-1185">Reference proteome</keyword>